<sequence length="123" mass="14341">MIAWMPNEDFVRWFLKNMRITILFGLLSIIHIDTLKMLKLRLGGLELFNAPLPNISLTIIFWGSYFSIFLTEIPQFIIQVYYIFSAVMYDIIPLFAIIASSLAIIINVVKKLFSIKYKPYLSN</sequence>
<organism evidence="2 3">
    <name type="scientific">Gigaspora rosea</name>
    <dbReference type="NCBI Taxonomy" id="44941"/>
    <lineage>
        <taxon>Eukaryota</taxon>
        <taxon>Fungi</taxon>
        <taxon>Fungi incertae sedis</taxon>
        <taxon>Mucoromycota</taxon>
        <taxon>Glomeromycotina</taxon>
        <taxon>Glomeromycetes</taxon>
        <taxon>Diversisporales</taxon>
        <taxon>Gigasporaceae</taxon>
        <taxon>Gigaspora</taxon>
    </lineage>
</organism>
<dbReference type="AlphaFoldDB" id="A0A397UEN7"/>
<feature type="transmembrane region" description="Helical" evidence="1">
    <location>
        <begin position="20"/>
        <end position="38"/>
    </location>
</feature>
<dbReference type="EMBL" id="QKWP01001464">
    <property type="protein sequence ID" value="RIB08775.1"/>
    <property type="molecule type" value="Genomic_DNA"/>
</dbReference>
<evidence type="ECO:0000313" key="2">
    <source>
        <dbReference type="EMBL" id="RIB08775.1"/>
    </source>
</evidence>
<keyword evidence="1" id="KW-1133">Transmembrane helix</keyword>
<protein>
    <submittedName>
        <fullName evidence="2">Uncharacterized protein</fullName>
    </submittedName>
</protein>
<keyword evidence="1" id="KW-0812">Transmembrane</keyword>
<dbReference type="STRING" id="44941.A0A397UEN7"/>
<reference evidence="2 3" key="1">
    <citation type="submission" date="2018-06" db="EMBL/GenBank/DDBJ databases">
        <title>Comparative genomics reveals the genomic features of Rhizophagus irregularis, R. cerebriforme, R. diaphanum and Gigaspora rosea, and their symbiotic lifestyle signature.</title>
        <authorList>
            <person name="Morin E."/>
            <person name="San Clemente H."/>
            <person name="Chen E.C.H."/>
            <person name="De La Providencia I."/>
            <person name="Hainaut M."/>
            <person name="Kuo A."/>
            <person name="Kohler A."/>
            <person name="Murat C."/>
            <person name="Tang N."/>
            <person name="Roy S."/>
            <person name="Loubradou J."/>
            <person name="Henrissat B."/>
            <person name="Grigoriev I.V."/>
            <person name="Corradi N."/>
            <person name="Roux C."/>
            <person name="Martin F.M."/>
        </authorList>
    </citation>
    <scope>NUCLEOTIDE SEQUENCE [LARGE SCALE GENOMIC DNA]</scope>
    <source>
        <strain evidence="2 3">DAOM 194757</strain>
    </source>
</reference>
<keyword evidence="1" id="KW-0472">Membrane</keyword>
<gene>
    <name evidence="2" type="ORF">C2G38_322730</name>
</gene>
<proteinExistence type="predicted"/>
<dbReference type="OrthoDB" id="2388995at2759"/>
<evidence type="ECO:0000313" key="3">
    <source>
        <dbReference type="Proteomes" id="UP000266673"/>
    </source>
</evidence>
<accession>A0A397UEN7</accession>
<comment type="caution">
    <text evidence="2">The sequence shown here is derived from an EMBL/GenBank/DDBJ whole genome shotgun (WGS) entry which is preliminary data.</text>
</comment>
<evidence type="ECO:0000256" key="1">
    <source>
        <dbReference type="SAM" id="Phobius"/>
    </source>
</evidence>
<name>A0A397UEN7_9GLOM</name>
<feature type="transmembrane region" description="Helical" evidence="1">
    <location>
        <begin position="50"/>
        <end position="70"/>
    </location>
</feature>
<dbReference type="Proteomes" id="UP000266673">
    <property type="component" value="Unassembled WGS sequence"/>
</dbReference>
<feature type="transmembrane region" description="Helical" evidence="1">
    <location>
        <begin position="82"/>
        <end position="109"/>
    </location>
</feature>
<keyword evidence="3" id="KW-1185">Reference proteome</keyword>